<organism evidence="4">
    <name type="scientific">Culicoides sonorensis</name>
    <name type="common">Biting midge</name>
    <dbReference type="NCBI Taxonomy" id="179676"/>
    <lineage>
        <taxon>Eukaryota</taxon>
        <taxon>Metazoa</taxon>
        <taxon>Ecdysozoa</taxon>
        <taxon>Arthropoda</taxon>
        <taxon>Hexapoda</taxon>
        <taxon>Insecta</taxon>
        <taxon>Pterygota</taxon>
        <taxon>Neoptera</taxon>
        <taxon>Endopterygota</taxon>
        <taxon>Diptera</taxon>
        <taxon>Nematocera</taxon>
        <taxon>Chironomoidea</taxon>
        <taxon>Ceratopogonidae</taxon>
        <taxon>Ceratopogoninae</taxon>
        <taxon>Culicoides</taxon>
        <taxon>Monoculicoides</taxon>
    </lineage>
</organism>
<keyword evidence="1" id="KW-0433">Leucine-rich repeat</keyword>
<sequence>MSHLISFLIKFSFFVIQIHNSIQFSPEFQCYLHIESELSCQIRNLQLPRDEDFLHTEIENVVNITQLTVLESKIPVLNVSVCHFFPSLKRFDAQGLGIHKIQENTFEKCTKLEVVDLTDNKINVLPKSLFQNNLHLMSIKLDTNRLKKLDDEIFINLPELQFLSIADNNLTEFSPFLLKGNQKLSFIYIFLNNLSDLDLEKLHEVNPNLRSINMNLNEISCSRISEMIVFAEENWIALSRHSFGTRTRFYEVKEYERFSCLDDVTWAANHYRKQIEENY</sequence>
<keyword evidence="3" id="KW-0677">Repeat</keyword>
<dbReference type="InterPro" id="IPR003591">
    <property type="entry name" value="Leu-rich_rpt_typical-subtyp"/>
</dbReference>
<dbReference type="PANTHER" id="PTHR24369">
    <property type="entry name" value="ANTIGEN BSP, PUTATIVE-RELATED"/>
    <property type="match status" value="1"/>
</dbReference>
<accession>A0A336N0A2</accession>
<dbReference type="EMBL" id="UFQT01005365">
    <property type="protein sequence ID" value="SSX35984.1"/>
    <property type="molecule type" value="Genomic_DNA"/>
</dbReference>
<dbReference type="Gene3D" id="3.80.10.10">
    <property type="entry name" value="Ribonuclease Inhibitor"/>
    <property type="match status" value="1"/>
</dbReference>
<dbReference type="GO" id="GO:0005886">
    <property type="term" value="C:plasma membrane"/>
    <property type="evidence" value="ECO:0007669"/>
    <property type="project" value="TreeGrafter"/>
</dbReference>
<name>A0A336N0A2_CULSO</name>
<dbReference type="InterPro" id="IPR001611">
    <property type="entry name" value="Leu-rich_rpt"/>
</dbReference>
<evidence type="ECO:0000313" key="4">
    <source>
        <dbReference type="EMBL" id="SSX35984.1"/>
    </source>
</evidence>
<dbReference type="Pfam" id="PF13855">
    <property type="entry name" value="LRR_8"/>
    <property type="match status" value="1"/>
</dbReference>
<evidence type="ECO:0000256" key="3">
    <source>
        <dbReference type="ARBA" id="ARBA00022737"/>
    </source>
</evidence>
<dbReference type="SMART" id="SM00369">
    <property type="entry name" value="LRR_TYP"/>
    <property type="match status" value="2"/>
</dbReference>
<dbReference type="InterPro" id="IPR050541">
    <property type="entry name" value="LRR_TM_domain-containing"/>
</dbReference>
<evidence type="ECO:0000256" key="1">
    <source>
        <dbReference type="ARBA" id="ARBA00022614"/>
    </source>
</evidence>
<dbReference type="SUPFAM" id="SSF52058">
    <property type="entry name" value="L domain-like"/>
    <property type="match status" value="1"/>
</dbReference>
<dbReference type="AlphaFoldDB" id="A0A336N0A2"/>
<dbReference type="InterPro" id="IPR032675">
    <property type="entry name" value="LRR_dom_sf"/>
</dbReference>
<reference evidence="4" key="1">
    <citation type="submission" date="2018-07" db="EMBL/GenBank/DDBJ databases">
        <authorList>
            <person name="Quirk P.G."/>
            <person name="Krulwich T.A."/>
        </authorList>
    </citation>
    <scope>NUCLEOTIDE SEQUENCE</scope>
</reference>
<proteinExistence type="predicted"/>
<evidence type="ECO:0000256" key="2">
    <source>
        <dbReference type="ARBA" id="ARBA00022729"/>
    </source>
</evidence>
<protein>
    <submittedName>
        <fullName evidence="4">CSON011878 protein</fullName>
    </submittedName>
</protein>
<keyword evidence="2" id="KW-0732">Signal</keyword>
<dbReference type="VEuPathDB" id="VectorBase:CSON011878"/>
<dbReference type="OMA" id="ANLEIMS"/>
<dbReference type="PANTHER" id="PTHR24369:SF210">
    <property type="entry name" value="CHAOPTIN-RELATED"/>
    <property type="match status" value="1"/>
</dbReference>
<gene>
    <name evidence="4" type="primary">CSON011878</name>
</gene>